<keyword evidence="12" id="KW-0449">Lipoprotein</keyword>
<evidence type="ECO:0000256" key="10">
    <source>
        <dbReference type="ARBA" id="ARBA00023136"/>
    </source>
</evidence>
<keyword evidence="14" id="KW-0408">Iron</keyword>
<keyword evidence="6" id="KW-0336">GPI-anchor</keyword>
<evidence type="ECO:0000313" key="19">
    <source>
        <dbReference type="EMBL" id="GAP91927.1"/>
    </source>
</evidence>
<protein>
    <submittedName>
        <fullName evidence="19">Putative CFEM domain-containing protein</fullName>
    </submittedName>
</protein>
<feature type="disulfide bond" evidence="14">
    <location>
        <begin position="47"/>
        <end position="54"/>
    </location>
</feature>
<evidence type="ECO:0000256" key="1">
    <source>
        <dbReference type="ARBA" id="ARBA00004141"/>
    </source>
</evidence>
<feature type="transmembrane region" description="Helical" evidence="16">
    <location>
        <begin position="263"/>
        <end position="282"/>
    </location>
</feature>
<evidence type="ECO:0000256" key="4">
    <source>
        <dbReference type="ARBA" id="ARBA00010031"/>
    </source>
</evidence>
<evidence type="ECO:0000256" key="12">
    <source>
        <dbReference type="ARBA" id="ARBA00023288"/>
    </source>
</evidence>
<comment type="similarity">
    <text evidence="4">Belongs to the RBT5 family.</text>
</comment>
<dbReference type="InterPro" id="IPR008427">
    <property type="entry name" value="Extracellular_membr_CFEM_dom"/>
</dbReference>
<accession>A0A1W2TTL5</accession>
<dbReference type="PANTHER" id="PTHR33048:SF160">
    <property type="entry name" value="SAT4 FAMILY MEMBRANE PROTEIN"/>
    <property type="match status" value="1"/>
</dbReference>
<evidence type="ECO:0000256" key="9">
    <source>
        <dbReference type="ARBA" id="ARBA00022989"/>
    </source>
</evidence>
<dbReference type="PROSITE" id="PS52012">
    <property type="entry name" value="CFEM"/>
    <property type="match status" value="1"/>
</dbReference>
<feature type="transmembrane region" description="Helical" evidence="16">
    <location>
        <begin position="182"/>
        <end position="200"/>
    </location>
</feature>
<evidence type="ECO:0000256" key="7">
    <source>
        <dbReference type="ARBA" id="ARBA00022692"/>
    </source>
</evidence>
<evidence type="ECO:0000256" key="11">
    <source>
        <dbReference type="ARBA" id="ARBA00023157"/>
    </source>
</evidence>
<evidence type="ECO:0000256" key="13">
    <source>
        <dbReference type="ARBA" id="ARBA00038359"/>
    </source>
</evidence>
<feature type="domain" description="CFEM" evidence="18">
    <location>
        <begin position="3"/>
        <end position="116"/>
    </location>
</feature>
<feature type="chain" id="PRO_5010734500" evidence="17">
    <location>
        <begin position="21"/>
        <end position="461"/>
    </location>
</feature>
<evidence type="ECO:0000256" key="8">
    <source>
        <dbReference type="ARBA" id="ARBA00022729"/>
    </source>
</evidence>
<dbReference type="STRING" id="77044.A0A1W2TTL5"/>
<dbReference type="GO" id="GO:0005576">
    <property type="term" value="C:extracellular region"/>
    <property type="evidence" value="ECO:0007669"/>
    <property type="project" value="UniProtKB-SubCell"/>
</dbReference>
<keyword evidence="9 16" id="KW-1133">Transmembrane helix</keyword>
<feature type="disulfide bond" evidence="14">
    <location>
        <begin position="56"/>
        <end position="89"/>
    </location>
</feature>
<dbReference type="OrthoDB" id="2496787at2759"/>
<keyword evidence="5" id="KW-0964">Secreted</keyword>
<dbReference type="InterPro" id="IPR052337">
    <property type="entry name" value="SAT4-like"/>
</dbReference>
<evidence type="ECO:0000256" key="2">
    <source>
        <dbReference type="ARBA" id="ARBA00004589"/>
    </source>
</evidence>
<keyword evidence="14" id="KW-0479">Metal-binding</keyword>
<gene>
    <name evidence="19" type="ORF">SAMD00023353_7200190</name>
</gene>
<dbReference type="OMA" id="DYVEMGY"/>
<feature type="transmembrane region" description="Helical" evidence="16">
    <location>
        <begin position="212"/>
        <end position="238"/>
    </location>
</feature>
<name>A0A1W2TTL5_ROSNE</name>
<evidence type="ECO:0000256" key="5">
    <source>
        <dbReference type="ARBA" id="ARBA00022525"/>
    </source>
</evidence>
<keyword evidence="11 14" id="KW-1015">Disulfide bond</keyword>
<reference evidence="19" key="1">
    <citation type="submission" date="2016-03" db="EMBL/GenBank/DDBJ databases">
        <title>Draft genome sequence of Rosellinia necatrix.</title>
        <authorList>
            <person name="Kanematsu S."/>
        </authorList>
    </citation>
    <scope>NUCLEOTIDE SEQUENCE [LARGE SCALE GENOMIC DNA]</scope>
    <source>
        <strain evidence="19">W97</strain>
    </source>
</reference>
<dbReference type="PANTHER" id="PTHR33048">
    <property type="entry name" value="PTH11-LIKE INTEGRAL MEMBRANE PROTEIN (AFU_ORTHOLOGUE AFUA_5G11245)"/>
    <property type="match status" value="1"/>
</dbReference>
<feature type="transmembrane region" description="Helical" evidence="16">
    <location>
        <begin position="294"/>
        <end position="312"/>
    </location>
</feature>
<dbReference type="InterPro" id="IPR049326">
    <property type="entry name" value="Rhodopsin_dom_fungi"/>
</dbReference>
<dbReference type="GO" id="GO:0098552">
    <property type="term" value="C:side of membrane"/>
    <property type="evidence" value="ECO:0007669"/>
    <property type="project" value="UniProtKB-KW"/>
</dbReference>
<organism evidence="19">
    <name type="scientific">Rosellinia necatrix</name>
    <name type="common">White root-rot fungus</name>
    <dbReference type="NCBI Taxonomy" id="77044"/>
    <lineage>
        <taxon>Eukaryota</taxon>
        <taxon>Fungi</taxon>
        <taxon>Dikarya</taxon>
        <taxon>Ascomycota</taxon>
        <taxon>Pezizomycotina</taxon>
        <taxon>Sordariomycetes</taxon>
        <taxon>Xylariomycetidae</taxon>
        <taxon>Xylariales</taxon>
        <taxon>Xylariaceae</taxon>
        <taxon>Rosellinia</taxon>
    </lineage>
</organism>
<sequence>MRGRMLVVWVFAIFASVVVAADLSELADIPQCGSLCIINTVLEKSSCQLTDFQCICANATLNAEIESCILADCTPREALKTAKIAKSLCGVKPRNKSFAVWLVPLLNIILSTVFYLLRLLSRFVLRQGIDIGDITLGASVALTFPILWATFAVSGSGLGQDAWNIPPDNITDILYLFWWSEIFYQAGLPLTRISILCFYLKIFPQERIRKASFVLIGLNVANLVGFVIASIFQCYPVYGAWTFWDGSFHGHCNDLHVQSWVQAAFNIFFDLLVIILPLPVLARLTASRQKKVHIILMFSLGFTVTIISILRLKTLVLFANSTNVSYDYVEPGLYSIVEASAAIICACLPAVRALLKSTMPTLFKSTAGRSAASRSEAPGEQSVPQTPDPLCRPCPSYTTYGDADSHMGIGEQWTPNSGIPRDSRSEANVELMPIKPKKDEADVESGREGKENKSTGTFYFG</sequence>
<feature type="compositionally biased region" description="Basic and acidic residues" evidence="15">
    <location>
        <begin position="436"/>
        <end position="453"/>
    </location>
</feature>
<keyword evidence="8 17" id="KW-0732">Signal</keyword>
<feature type="region of interest" description="Disordered" evidence="15">
    <location>
        <begin position="369"/>
        <end position="461"/>
    </location>
</feature>
<dbReference type="SMART" id="SM00747">
    <property type="entry name" value="CFEM"/>
    <property type="match status" value="1"/>
</dbReference>
<comment type="similarity">
    <text evidence="13">Belongs to the SAT4 family.</text>
</comment>
<feature type="signal peptide" evidence="17">
    <location>
        <begin position="1"/>
        <end position="20"/>
    </location>
</feature>
<feature type="transmembrane region" description="Helical" evidence="16">
    <location>
        <begin position="129"/>
        <end position="151"/>
    </location>
</feature>
<keyword evidence="10 16" id="KW-0472">Membrane</keyword>
<dbReference type="EMBL" id="DF977517">
    <property type="protein sequence ID" value="GAP91927.1"/>
    <property type="molecule type" value="Genomic_DNA"/>
</dbReference>
<evidence type="ECO:0000256" key="3">
    <source>
        <dbReference type="ARBA" id="ARBA00004613"/>
    </source>
</evidence>
<evidence type="ECO:0000256" key="14">
    <source>
        <dbReference type="PROSITE-ProRule" id="PRU01356"/>
    </source>
</evidence>
<evidence type="ECO:0000313" key="20">
    <source>
        <dbReference type="Proteomes" id="UP000054516"/>
    </source>
</evidence>
<evidence type="ECO:0000256" key="15">
    <source>
        <dbReference type="SAM" id="MobiDB-lite"/>
    </source>
</evidence>
<keyword evidence="14" id="KW-0349">Heme</keyword>
<comment type="caution">
    <text evidence="14">Lacks conserved residue(s) required for the propagation of feature annotation.</text>
</comment>
<comment type="subcellular location">
    <subcellularLocation>
        <location evidence="2">Membrane</location>
        <topology evidence="2">Lipid-anchor</topology>
        <topology evidence="2">GPI-anchor</topology>
    </subcellularLocation>
    <subcellularLocation>
        <location evidence="1">Membrane</location>
        <topology evidence="1">Multi-pass membrane protein</topology>
    </subcellularLocation>
    <subcellularLocation>
        <location evidence="3">Secreted</location>
    </subcellularLocation>
</comment>
<keyword evidence="6" id="KW-0325">Glycoprotein</keyword>
<evidence type="ECO:0000256" key="6">
    <source>
        <dbReference type="ARBA" id="ARBA00022622"/>
    </source>
</evidence>
<dbReference type="AlphaFoldDB" id="A0A1W2TTL5"/>
<evidence type="ECO:0000256" key="17">
    <source>
        <dbReference type="SAM" id="SignalP"/>
    </source>
</evidence>
<feature type="transmembrane region" description="Helical" evidence="16">
    <location>
        <begin position="98"/>
        <end position="117"/>
    </location>
</feature>
<dbReference type="Proteomes" id="UP000054516">
    <property type="component" value="Unassembled WGS sequence"/>
</dbReference>
<evidence type="ECO:0000256" key="16">
    <source>
        <dbReference type="SAM" id="Phobius"/>
    </source>
</evidence>
<evidence type="ECO:0000259" key="18">
    <source>
        <dbReference type="PROSITE" id="PS52012"/>
    </source>
</evidence>
<dbReference type="Pfam" id="PF05730">
    <property type="entry name" value="CFEM"/>
    <property type="match status" value="1"/>
</dbReference>
<proteinExistence type="inferred from homology"/>
<keyword evidence="7 16" id="KW-0812">Transmembrane</keyword>
<dbReference type="Pfam" id="PF20684">
    <property type="entry name" value="Fung_rhodopsin"/>
    <property type="match status" value="1"/>
</dbReference>
<feature type="binding site" description="axial binding residue" evidence="14">
    <location>
        <position position="51"/>
    </location>
    <ligand>
        <name>heme</name>
        <dbReference type="ChEBI" id="CHEBI:30413"/>
    </ligand>
    <ligandPart>
        <name>Fe</name>
        <dbReference type="ChEBI" id="CHEBI:18248"/>
    </ligandPart>
</feature>
<feature type="transmembrane region" description="Helical" evidence="16">
    <location>
        <begin position="332"/>
        <end position="355"/>
    </location>
</feature>
<dbReference type="GO" id="GO:0046872">
    <property type="term" value="F:metal ion binding"/>
    <property type="evidence" value="ECO:0007669"/>
    <property type="project" value="UniProtKB-UniRule"/>
</dbReference>
<keyword evidence="20" id="KW-1185">Reference proteome</keyword>